<dbReference type="AlphaFoldDB" id="A0A8J5CM87"/>
<feature type="region of interest" description="Disordered" evidence="1">
    <location>
        <begin position="15"/>
        <end position="193"/>
    </location>
</feature>
<evidence type="ECO:0000313" key="2">
    <source>
        <dbReference type="EMBL" id="KAG0715609.1"/>
    </source>
</evidence>
<dbReference type="Pfam" id="PF13540">
    <property type="entry name" value="RCC1_2"/>
    <property type="match status" value="1"/>
</dbReference>
<gene>
    <name evidence="2" type="ORF">GWK47_011547</name>
</gene>
<dbReference type="EMBL" id="JACEEZ010019554">
    <property type="protein sequence ID" value="KAG0715609.1"/>
    <property type="molecule type" value="Genomic_DNA"/>
</dbReference>
<dbReference type="Gene3D" id="2.130.10.30">
    <property type="entry name" value="Regulator of chromosome condensation 1/beta-lactamase-inhibitor protein II"/>
    <property type="match status" value="1"/>
</dbReference>
<evidence type="ECO:0000313" key="3">
    <source>
        <dbReference type="Proteomes" id="UP000770661"/>
    </source>
</evidence>
<sequence length="270" mass="27384">MWGNNPACLRVQAQLQRRARSCQQAAEGGRRGGGGEGRGGGEGAGRAGGEARVPSEVQSEVPSGEGACAEVNGASNTCENGEEEVASPPASAPTSTPAPCTPAPHSISLDDSEDTITTLPEEGQKEGGAGEGDGTKEFEISPSPSPEKLGSEGMEPAPPSDVPSSGSNPGEFPDRGGEATVTNTPNANANNTTCGPRTISANTVPSCDPSDLGHLLPQEVEMPHGFGAVRAVACGSQHCLLLTTHGALYSWGRNMSGQLGEPGVRGQQYI</sequence>
<name>A0A8J5CM87_CHIOP</name>
<keyword evidence="3" id="KW-1185">Reference proteome</keyword>
<evidence type="ECO:0008006" key="4">
    <source>
        <dbReference type="Google" id="ProtNLM"/>
    </source>
</evidence>
<accession>A0A8J5CM87</accession>
<comment type="caution">
    <text evidence="2">The sequence shown here is derived from an EMBL/GenBank/DDBJ whole genome shotgun (WGS) entry which is preliminary data.</text>
</comment>
<proteinExistence type="predicted"/>
<organism evidence="2 3">
    <name type="scientific">Chionoecetes opilio</name>
    <name type="common">Atlantic snow crab</name>
    <name type="synonym">Cancer opilio</name>
    <dbReference type="NCBI Taxonomy" id="41210"/>
    <lineage>
        <taxon>Eukaryota</taxon>
        <taxon>Metazoa</taxon>
        <taxon>Ecdysozoa</taxon>
        <taxon>Arthropoda</taxon>
        <taxon>Crustacea</taxon>
        <taxon>Multicrustacea</taxon>
        <taxon>Malacostraca</taxon>
        <taxon>Eumalacostraca</taxon>
        <taxon>Eucarida</taxon>
        <taxon>Decapoda</taxon>
        <taxon>Pleocyemata</taxon>
        <taxon>Brachyura</taxon>
        <taxon>Eubrachyura</taxon>
        <taxon>Majoidea</taxon>
        <taxon>Majidae</taxon>
        <taxon>Chionoecetes</taxon>
    </lineage>
</organism>
<feature type="compositionally biased region" description="Low complexity" evidence="1">
    <location>
        <begin position="179"/>
        <end position="193"/>
    </location>
</feature>
<dbReference type="SUPFAM" id="SSF50985">
    <property type="entry name" value="RCC1/BLIP-II"/>
    <property type="match status" value="1"/>
</dbReference>
<protein>
    <recommendedName>
        <fullName evidence="4">Regulator of chromosome condensation</fullName>
    </recommendedName>
</protein>
<reference evidence="2" key="1">
    <citation type="submission" date="2020-07" db="EMBL/GenBank/DDBJ databases">
        <title>The High-quality genome of the commercially important snow crab, Chionoecetes opilio.</title>
        <authorList>
            <person name="Jeong J.-H."/>
            <person name="Ryu S."/>
        </authorList>
    </citation>
    <scope>NUCLEOTIDE SEQUENCE</scope>
    <source>
        <strain evidence="2">MADBK_172401_WGS</strain>
        <tissue evidence="2">Digestive gland</tissue>
    </source>
</reference>
<feature type="compositionally biased region" description="Gly residues" evidence="1">
    <location>
        <begin position="31"/>
        <end position="48"/>
    </location>
</feature>
<dbReference type="OrthoDB" id="6356826at2759"/>
<feature type="compositionally biased region" description="Low complexity" evidence="1">
    <location>
        <begin position="86"/>
        <end position="98"/>
    </location>
</feature>
<evidence type="ECO:0000256" key="1">
    <source>
        <dbReference type="SAM" id="MobiDB-lite"/>
    </source>
</evidence>
<dbReference type="Proteomes" id="UP000770661">
    <property type="component" value="Unassembled WGS sequence"/>
</dbReference>
<dbReference type="InterPro" id="IPR009091">
    <property type="entry name" value="RCC1/BLIP-II"/>
</dbReference>